<dbReference type="Pfam" id="PF00515">
    <property type="entry name" value="TPR_1"/>
    <property type="match status" value="3"/>
</dbReference>
<feature type="repeat" description="TPR" evidence="3">
    <location>
        <begin position="490"/>
        <end position="523"/>
    </location>
</feature>
<feature type="domain" description="CHAT" evidence="4">
    <location>
        <begin position="1067"/>
        <end position="1351"/>
    </location>
</feature>
<feature type="repeat" description="TPR" evidence="3">
    <location>
        <begin position="592"/>
        <end position="625"/>
    </location>
</feature>
<feature type="repeat" description="TPR" evidence="3">
    <location>
        <begin position="524"/>
        <end position="557"/>
    </location>
</feature>
<feature type="repeat" description="TPR" evidence="3">
    <location>
        <begin position="184"/>
        <end position="217"/>
    </location>
</feature>
<dbReference type="Pfam" id="PF13181">
    <property type="entry name" value="TPR_8"/>
    <property type="match status" value="1"/>
</dbReference>
<evidence type="ECO:0000259" key="4">
    <source>
        <dbReference type="Pfam" id="PF12770"/>
    </source>
</evidence>
<feature type="repeat" description="TPR" evidence="3">
    <location>
        <begin position="694"/>
        <end position="727"/>
    </location>
</feature>
<evidence type="ECO:0000256" key="2">
    <source>
        <dbReference type="ARBA" id="ARBA00022803"/>
    </source>
</evidence>
<evidence type="ECO:0000313" key="5">
    <source>
        <dbReference type="EMBL" id="GCE61028.1"/>
    </source>
</evidence>
<protein>
    <submittedName>
        <fullName evidence="5">TPR repeat-containing protein YrrB</fullName>
    </submittedName>
</protein>
<dbReference type="PANTHER" id="PTHR44943">
    <property type="entry name" value="CELLULOSE SYNTHASE OPERON PROTEIN C"/>
    <property type="match status" value="1"/>
</dbReference>
<evidence type="ECO:0000256" key="3">
    <source>
        <dbReference type="PROSITE-ProRule" id="PRU00339"/>
    </source>
</evidence>
<feature type="repeat" description="TPR" evidence="3">
    <location>
        <begin position="354"/>
        <end position="387"/>
    </location>
</feature>
<feature type="repeat" description="TPR" evidence="3">
    <location>
        <begin position="218"/>
        <end position="251"/>
    </location>
</feature>
<dbReference type="PROSITE" id="PS50005">
    <property type="entry name" value="TPR"/>
    <property type="match status" value="18"/>
</dbReference>
<dbReference type="Proteomes" id="UP000289660">
    <property type="component" value="Unassembled WGS sequence"/>
</dbReference>
<feature type="repeat" description="TPR" evidence="3">
    <location>
        <begin position="626"/>
        <end position="659"/>
    </location>
</feature>
<reference evidence="6" key="1">
    <citation type="submission" date="2018-12" db="EMBL/GenBank/DDBJ databases">
        <title>Genome sequence of Microcystis aeruginosa NIES-4285.</title>
        <authorList>
            <person name="Tanabe Y."/>
        </authorList>
    </citation>
    <scope>NUCLEOTIDE SEQUENCE [LARGE SCALE GENOMIC DNA]</scope>
    <source>
        <strain evidence="6">NIES-4285</strain>
    </source>
</reference>
<comment type="caution">
    <text evidence="5">The sequence shown here is derived from an EMBL/GenBank/DDBJ whole genome shotgun (WGS) entry which is preliminary data.</text>
</comment>
<evidence type="ECO:0000256" key="1">
    <source>
        <dbReference type="ARBA" id="ARBA00022737"/>
    </source>
</evidence>
<dbReference type="EMBL" id="BIFY01000055">
    <property type="protein sequence ID" value="GCE61028.1"/>
    <property type="molecule type" value="Genomic_DNA"/>
</dbReference>
<accession>A0A402DFN6</accession>
<feature type="repeat" description="TPR" evidence="3">
    <location>
        <begin position="320"/>
        <end position="353"/>
    </location>
</feature>
<dbReference type="PROSITE" id="PS50293">
    <property type="entry name" value="TPR_REGION"/>
    <property type="match status" value="15"/>
</dbReference>
<feature type="repeat" description="TPR" evidence="3">
    <location>
        <begin position="456"/>
        <end position="489"/>
    </location>
</feature>
<feature type="repeat" description="TPR" evidence="3">
    <location>
        <begin position="252"/>
        <end position="285"/>
    </location>
</feature>
<dbReference type="Pfam" id="PF07719">
    <property type="entry name" value="TPR_2"/>
    <property type="match status" value="1"/>
</dbReference>
<dbReference type="Pfam" id="PF13432">
    <property type="entry name" value="TPR_16"/>
    <property type="match status" value="6"/>
</dbReference>
<dbReference type="InterPro" id="IPR024983">
    <property type="entry name" value="CHAT_dom"/>
</dbReference>
<feature type="repeat" description="TPR" evidence="3">
    <location>
        <begin position="660"/>
        <end position="693"/>
    </location>
</feature>
<dbReference type="SUPFAM" id="SSF48452">
    <property type="entry name" value="TPR-like"/>
    <property type="match status" value="1"/>
</dbReference>
<dbReference type="InterPro" id="IPR011990">
    <property type="entry name" value="TPR-like_helical_dom_sf"/>
</dbReference>
<dbReference type="PANTHER" id="PTHR44943:SF8">
    <property type="entry name" value="TPR REPEAT-CONTAINING PROTEIN MJ0263"/>
    <property type="match status" value="1"/>
</dbReference>
<dbReference type="SUPFAM" id="SSF48439">
    <property type="entry name" value="Protein prenylyltransferase"/>
    <property type="match status" value="2"/>
</dbReference>
<keyword evidence="1" id="KW-0677">Repeat</keyword>
<dbReference type="SMART" id="SM00028">
    <property type="entry name" value="TPR"/>
    <property type="match status" value="18"/>
</dbReference>
<gene>
    <name evidence="5" type="primary">yrrB_5</name>
    <name evidence="5" type="ORF">MiAbB_02959</name>
</gene>
<feature type="repeat" description="TPR" evidence="3">
    <location>
        <begin position="558"/>
        <end position="591"/>
    </location>
</feature>
<feature type="repeat" description="TPR" evidence="3">
    <location>
        <begin position="286"/>
        <end position="319"/>
    </location>
</feature>
<dbReference type="InterPro" id="IPR051685">
    <property type="entry name" value="Ycf3/AcsC/BcsC/TPR_MFPF"/>
</dbReference>
<feature type="repeat" description="TPR" evidence="3">
    <location>
        <begin position="728"/>
        <end position="761"/>
    </location>
</feature>
<dbReference type="RefSeq" id="WP_253845297.1">
    <property type="nucleotide sequence ID" value="NZ_BIFY01000055.1"/>
</dbReference>
<organism evidence="5 6">
    <name type="scientific">Microcystis aeruginosa NIES-4285</name>
    <dbReference type="NCBI Taxonomy" id="2497681"/>
    <lineage>
        <taxon>Bacteria</taxon>
        <taxon>Bacillati</taxon>
        <taxon>Cyanobacteriota</taxon>
        <taxon>Cyanophyceae</taxon>
        <taxon>Oscillatoriophycideae</taxon>
        <taxon>Chroococcales</taxon>
        <taxon>Microcystaceae</taxon>
        <taxon>Microcystis</taxon>
    </lineage>
</organism>
<feature type="repeat" description="TPR" evidence="3">
    <location>
        <begin position="388"/>
        <end position="421"/>
    </location>
</feature>
<dbReference type="Pfam" id="PF12770">
    <property type="entry name" value="CHAT"/>
    <property type="match status" value="1"/>
</dbReference>
<proteinExistence type="predicted"/>
<name>A0A402DFN6_MICAE</name>
<evidence type="ECO:0000313" key="6">
    <source>
        <dbReference type="Proteomes" id="UP000289660"/>
    </source>
</evidence>
<feature type="repeat" description="TPR" evidence="3">
    <location>
        <begin position="422"/>
        <end position="455"/>
    </location>
</feature>
<dbReference type="InterPro" id="IPR019734">
    <property type="entry name" value="TPR_rpt"/>
</dbReference>
<sequence length="1352" mass="154997">MLSLLKKLWNWLKSLFIASPKAINLKKVENTPPEPSDGEYEGILMGLFEQVAAGTTTDGLRGWLYSRHCDDKKLARWLEVKSEEWLLYPEDYQTLGRDLAALGKVMTGNLGEVSQRISLQLRDAVRDVSGVEGENLCPKETDLTEVVQDAAFWFEQGYQKYMNGDFIGAIASYDRALEIKPDYHLAWLIRGFALYYLGRFEEAITSYDRALEIKPDDHGAWQNRGNALANLGRYEQAIASWDRALEFKPDDHLAWNNRGSALYYLGRFEQAIASYDRALEIKPDYHLAWDNRGSALYYLGRLAEAIASWDRALEFKPDDHLAWNNRGSALYYLGRFEQAIASWDRALEIKPDYHQAWYNRGNALDNLGRFEQAIASFDRALEIKPDDPDAWNNRGVALGNLGRFEEAIASWDRALEIKPDYHQAWYNRGNALGNLGRFEEAIASYDQALEIKPDKHEAWYNRGNALGNLGRFEEAIASYDRALEIKPDKHEAWNYRGFALDNLGRFEQAIASYDRALEIKPDFHLAWLIRGVALYYLGRLEEVIASYDRALEIEPDDDHAWNNRGVALADLGRLAEAIASYDKALEIKPDKHEAWDNRGNALGNLGRFEEAITSYDRALEIKPDYHEAWNNRGNALFNLGRLAEAIASYDRALEIKPDYHEAWNNRGVALVNLGRLEEAIASYDQALEFKPDYHEAWNNRGNALDDLGRFEQAIASYDRALEIKPDKHEAWYNRGVALHKLGRLEEAIASYDQALEIKPDDHEAWYNRGGAVCSLSKNRISTPSLEALIYRKPIVALNDREPHIFALREALPHLIQGSPPWGQIYRYLGEAYLEHSRYKENASPYWREAIGHYQIALPILSEKDFPEDHLEILQGLIRAHLSLQEIPEARFYQQQGRHLFTRLRAQKRDKPAFEAKFSSFSHLEIDLLIEENHPLDAIEQAEFYKNRCLTWILDSWQENPTSPDYATIQSLTGPNKAIIYWYLSEDNLTTFIITAEADPVIVEPEQRRQPARQFRTWLTEWDKQYLDYASKKETENKQNHPWRLSLNSRFAQLKRILQIDKILEPLPVSVDSLILIPHRDLHRFPLHTLFPEKYTATYLPSAQVGLRPQSGDSSYSPLLSVEDPKTEQKPMDFAQLESAIISHILQPSQRISPKKASRENVRKALENAHKTFHFTGHGFYDSFRPQESAIALSDGLLTVRDINKLNLSSYRLVCLAACETALTGKDGITTEYVGLVSAFLAAGASNVVSTLWPVKEISSAWFMVNFYQRLLAGESPALALKNTQNWLKNITWQQLANWIEQLGQLPDLMEWVDRLEARAANILKEGSTIGLDQLTEYSDPYYWAAYTLTGQD</sequence>
<dbReference type="InterPro" id="IPR013105">
    <property type="entry name" value="TPR_2"/>
</dbReference>
<keyword evidence="2 3" id="KW-0802">TPR repeat</keyword>
<feature type="repeat" description="TPR" evidence="3">
    <location>
        <begin position="150"/>
        <end position="183"/>
    </location>
</feature>
<dbReference type="Gene3D" id="1.25.40.10">
    <property type="entry name" value="Tetratricopeptide repeat domain"/>
    <property type="match status" value="8"/>
</dbReference>